<organism evidence="1 2">
    <name type="scientific">Paraglomus brasilianum</name>
    <dbReference type="NCBI Taxonomy" id="144538"/>
    <lineage>
        <taxon>Eukaryota</taxon>
        <taxon>Fungi</taxon>
        <taxon>Fungi incertae sedis</taxon>
        <taxon>Mucoromycota</taxon>
        <taxon>Glomeromycotina</taxon>
        <taxon>Glomeromycetes</taxon>
        <taxon>Paraglomerales</taxon>
        <taxon>Paraglomeraceae</taxon>
        <taxon>Paraglomus</taxon>
    </lineage>
</organism>
<accession>A0A9N8VP81</accession>
<sequence length="127" mass="14523">MQYVKLPNVAIHQDDPQPDSQVARQWRRLASGSSVHFHQITDSSVIGINNGVLHDDQTKQNQKRTKVIMVDGDEDNNKAETIDDNKDKIETTSKIETGDDYEDEVEALNLILIQLSRVCNKNHYTKY</sequence>
<gene>
    <name evidence="1" type="ORF">PBRASI_LOCUS506</name>
</gene>
<name>A0A9N8VP81_9GLOM</name>
<comment type="caution">
    <text evidence="1">The sequence shown here is derived from an EMBL/GenBank/DDBJ whole genome shotgun (WGS) entry which is preliminary data.</text>
</comment>
<dbReference type="EMBL" id="CAJVPI010000025">
    <property type="protein sequence ID" value="CAG8459567.1"/>
    <property type="molecule type" value="Genomic_DNA"/>
</dbReference>
<protein>
    <submittedName>
        <fullName evidence="1">6456_t:CDS:1</fullName>
    </submittedName>
</protein>
<keyword evidence="2" id="KW-1185">Reference proteome</keyword>
<proteinExistence type="predicted"/>
<evidence type="ECO:0000313" key="1">
    <source>
        <dbReference type="EMBL" id="CAG8459567.1"/>
    </source>
</evidence>
<evidence type="ECO:0000313" key="2">
    <source>
        <dbReference type="Proteomes" id="UP000789739"/>
    </source>
</evidence>
<dbReference type="AlphaFoldDB" id="A0A9N8VP81"/>
<dbReference type="OrthoDB" id="2446090at2759"/>
<reference evidence="1" key="1">
    <citation type="submission" date="2021-06" db="EMBL/GenBank/DDBJ databases">
        <authorList>
            <person name="Kallberg Y."/>
            <person name="Tangrot J."/>
            <person name="Rosling A."/>
        </authorList>
    </citation>
    <scope>NUCLEOTIDE SEQUENCE</scope>
    <source>
        <strain evidence="1">BR232B</strain>
    </source>
</reference>
<dbReference type="Proteomes" id="UP000789739">
    <property type="component" value="Unassembled WGS sequence"/>
</dbReference>